<dbReference type="GO" id="GO:0034087">
    <property type="term" value="P:establishment of mitotic sister chromatid cohesion"/>
    <property type="evidence" value="ECO:0007669"/>
    <property type="project" value="TreeGrafter"/>
</dbReference>
<feature type="coiled-coil region" evidence="7">
    <location>
        <begin position="165"/>
        <end position="283"/>
    </location>
</feature>
<dbReference type="CDD" id="cd23958">
    <property type="entry name" value="SCC2"/>
    <property type="match status" value="1"/>
</dbReference>
<dbReference type="SUPFAM" id="SSF48371">
    <property type="entry name" value="ARM repeat"/>
    <property type="match status" value="1"/>
</dbReference>
<feature type="region of interest" description="Disordered" evidence="8">
    <location>
        <begin position="516"/>
        <end position="538"/>
    </location>
</feature>
<dbReference type="InterPro" id="IPR024986">
    <property type="entry name" value="Nipped-B_C"/>
</dbReference>
<feature type="compositionally biased region" description="Basic and acidic residues" evidence="8">
    <location>
        <begin position="529"/>
        <end position="538"/>
    </location>
</feature>
<keyword evidence="3 6" id="KW-0677">Repeat</keyword>
<feature type="region of interest" description="Disordered" evidence="8">
    <location>
        <begin position="2187"/>
        <end position="2206"/>
    </location>
</feature>
<gene>
    <name evidence="10" type="ORF">NAV_LOCUS3877</name>
</gene>
<keyword evidence="7" id="KW-0175">Coiled coil</keyword>
<name>A0A498SG99_ACAVI</name>
<feature type="region of interest" description="Disordered" evidence="8">
    <location>
        <begin position="1647"/>
        <end position="1667"/>
    </location>
</feature>
<dbReference type="Proteomes" id="UP000276991">
    <property type="component" value="Unassembled WGS sequence"/>
</dbReference>
<keyword evidence="11" id="KW-1185">Reference proteome</keyword>
<organism evidence="10 11">
    <name type="scientific">Acanthocheilonema viteae</name>
    <name type="common">Filarial nematode worm</name>
    <name type="synonym">Dipetalonema viteae</name>
    <dbReference type="NCBI Taxonomy" id="6277"/>
    <lineage>
        <taxon>Eukaryota</taxon>
        <taxon>Metazoa</taxon>
        <taxon>Ecdysozoa</taxon>
        <taxon>Nematoda</taxon>
        <taxon>Chromadorea</taxon>
        <taxon>Rhabditida</taxon>
        <taxon>Spirurina</taxon>
        <taxon>Spiruromorpha</taxon>
        <taxon>Filarioidea</taxon>
        <taxon>Onchocercidae</taxon>
        <taxon>Acanthocheilonema</taxon>
    </lineage>
</organism>
<evidence type="ECO:0000256" key="2">
    <source>
        <dbReference type="ARBA" id="ARBA00009252"/>
    </source>
</evidence>
<feature type="region of interest" description="Disordered" evidence="8">
    <location>
        <begin position="818"/>
        <end position="837"/>
    </location>
</feature>
<sequence length="2206" mass="253447">MLISLKLNCSAILYVKIANNIVNGVEICDNSPRATSSPAVSANAQTTFYNQQMLLQQQYMQIPSLYGSQQTGGIMLQQHPMDIQTFQQQQHLLQVMQQQQQQQQALQNHQRSLGLHESQTFAQQQVVLQQQQYQRALQQAAQQQQVCIFVIIVQQQRQLEQQRLLEQQQRQLDLMHQEREAARLKQQQDELLRQKAEALARQQQEEAARLKQEELRRIAYQKEQQLKQQREAHERLRLEQQRILEEQKRQEEARKLEEQRKEIEKVRAIREQQNRKQREAREAFNIMKEKADSFPIPIHLAGCHTLTKLVNHLPFPSLYLPYTNNLKCETINIPRIGPTQKEVLIQAVEAISQIETSDVVLKHEDGETNDFDMHAAPCFVRELYEINNQAFDVDIPENVVAPEIMNVAGNHSMETETDVMDKSAELQGQITLVKEDTAEANDTTEVESLKKEAASVSEIPTPSFSDISKSTAIQEDEQQVQLRRQIVSLGKQPKAQQIRRKKDMVESLFDSLTGYFDPTEGRRRRQRTKTYEEEQNEKVQMELFAQMEKVDANEKEEKGSTKIEHRPDHAGTSKEGSMENDEKPKFFEGHKKGRKRVREKTLDQPERPPTPTEVIQQRELEWRERQRKRREKHKRRQNESESECWNNEVMAEKESYIKFTTIIDQIFETIDEQDFVPSTNADDDCGMPQDFLDKDQLEELRQEAQKLKSWKKINKVNPERLVKLLTILEKNIRDIIGVEGEQSLITLFNEDDEDDSNEAYREVIGDRIMRAADASCTAMLIMTSTKMPKQVFIEDPIDRSIQLCKQFLNNIIYPTSDSSCRTSNKGRKNEDRKRKRSISNARSRIIKNIYTRVTELVGCFAELVRSQSLTDTAVLQLCTLASGPFFIDNVGELQMQSIKLLSAIFSRYENFRKSIIQDLLSSVHRLPPIKTSKNSYRMTADEWISNMTVLIMQLVQSVVKVPRRRRSDEPFDVGEETAVDDTVVKDSVVECQKMASLFLSGFLAKCTAKSEEDYRRLFDQFVHDLLTALYKPEWPAAEMLLTLLGNVLVTFYRSKNVDMSLRIASLDYLGTVTASLRKDMHQAISDDTRLDVVVKTLLYEELEEEEQTGDIDTIDISHMSPADKMKKVQRALIDYLVERRGDADVSIEYAIMFYVGIWYKEVYEEAESAKQKLKQIMNSSEINDKEKRKFEKKSARVLERCQLMKMFLIKTADKKHMRKRAEQIARTGSILMDSDASWLVRFLASSREFSQSFSTYLNHILYGIHAEQAVGLRTKAMRCLTLIIEADHAVLKIPEVRKAVQARMMDPNAAVREATIELIGKYLIAKPEYVPQYYPLLIERIKDSGVAVRKRIIRILREICEKQPDYEKVPEMLARIVRRISDEEGVMTLTDMVQICIKENTLDFFEQLLNSLLKNNDRALLFASRQIVDTLVDNVLTLDSKMASGGGEVMNNGEESTSLNAAAAHKEHQERMLACLSTLSLFSKAKPDLMVKHAETLQPYLSMNMNGPAEQQVMNQVVNMLERVVPLMDHPSESFLKTLDESLYQLVKDGGMRIIASSLACNAAIYNKWKKRTPAVIETFFKYLKYLHQIKEDVLRKQSPGILPVKKPMVLRSLFSIGLMSRYFDLDGILENNEEAKKFLDANAALPPSASSTEVNEEHDEEEKQSSKPNLFVEMIFQVLITFCRYRDGDIRLKALNSIGNFTATNSEYLTRTELRNMYMTLLGTDDKEYLGLKIQTLKNLELFLSAEETKMVKNNNECRVGSLSTNYHVQAFCKPFIKKLKPRHISKEEHDLKEMELANSGLASAIIQLYWNAVLNSYYNSSDAVRTAAVQVAILTLSQGLVTPGSSIPTLIAMSTDRNTLVRNKVENILRDIDSKYAGMVPSKAVAGIRCSFRLHMIIKNDPESVLRGIRACDQTGSSDSLKLVNGIPKMTNDGQALLSGLYQNLRGNRQQRRSFLSSILRLFSEDSREKLTLEEWLFVADNLAMFPYQVIDEPLYVIRRIESIVSISGQNIINNFMGQLLPRPSNVENDDEAEYTPELIYRRFPEDKSMLHECMKNSQACFILLYLKNFLMKLYGFSDAKVQEYSPSEAAKVYEKAVSSRRNMLMFNPHSALEELRPETALKRNTVNGHIEMANQIVAFRNMLLSLDRDNGDEHDGIDAARLMETAASKDPINVLMEDEDQDMHMADSISEATNCSEADARSA</sequence>
<evidence type="ECO:0000256" key="7">
    <source>
        <dbReference type="SAM" id="Coils"/>
    </source>
</evidence>
<evidence type="ECO:0000259" key="9">
    <source>
        <dbReference type="Pfam" id="PF12830"/>
    </source>
</evidence>
<dbReference type="GO" id="GO:0090694">
    <property type="term" value="C:Scc2-Scc4 cohesin loading complex"/>
    <property type="evidence" value="ECO:0007669"/>
    <property type="project" value="TreeGrafter"/>
</dbReference>
<dbReference type="STRING" id="6277.A0A498SG99"/>
<keyword evidence="4 6" id="KW-0539">Nucleus</keyword>
<evidence type="ECO:0000313" key="10">
    <source>
        <dbReference type="EMBL" id="VBB29068.1"/>
    </source>
</evidence>
<evidence type="ECO:0000256" key="4">
    <source>
        <dbReference type="ARBA" id="ARBA00023242"/>
    </source>
</evidence>
<dbReference type="GO" id="GO:0003682">
    <property type="term" value="F:chromatin binding"/>
    <property type="evidence" value="ECO:0007669"/>
    <property type="project" value="TreeGrafter"/>
</dbReference>
<comment type="similarity">
    <text evidence="2 6">Belongs to the SCC2/Nipped-B family.</text>
</comment>
<reference evidence="10 11" key="1">
    <citation type="submission" date="2018-08" db="EMBL/GenBank/DDBJ databases">
        <authorList>
            <person name="Laetsch R D."/>
            <person name="Stevens L."/>
            <person name="Kumar S."/>
            <person name="Blaxter L. M."/>
        </authorList>
    </citation>
    <scope>NUCLEOTIDE SEQUENCE [LARGE SCALE GENOMIC DNA]</scope>
</reference>
<dbReference type="InterPro" id="IPR033031">
    <property type="entry name" value="Scc2/Nipped-B"/>
</dbReference>
<comment type="subcellular location">
    <subcellularLocation>
        <location evidence="1 6">Nucleus</location>
    </subcellularLocation>
</comment>
<dbReference type="GO" id="GO:0071169">
    <property type="term" value="P:establishment of protein localization to chromatin"/>
    <property type="evidence" value="ECO:0007669"/>
    <property type="project" value="TreeGrafter"/>
</dbReference>
<evidence type="ECO:0000256" key="6">
    <source>
        <dbReference type="RuleBase" id="RU364107"/>
    </source>
</evidence>
<dbReference type="Pfam" id="PF12830">
    <property type="entry name" value="Nipped-B_C"/>
    <property type="match status" value="1"/>
</dbReference>
<keyword evidence="5 6" id="KW-0131">Cell cycle</keyword>
<feature type="domain" description="Sister chromatid cohesion C-terminal" evidence="9">
    <location>
        <begin position="1804"/>
        <end position="2006"/>
    </location>
</feature>
<feature type="region of interest" description="Disordered" evidence="8">
    <location>
        <begin position="551"/>
        <end position="619"/>
    </location>
</feature>
<dbReference type="OrthoDB" id="418242at2759"/>
<evidence type="ECO:0000256" key="1">
    <source>
        <dbReference type="ARBA" id="ARBA00004123"/>
    </source>
</evidence>
<evidence type="ECO:0000256" key="8">
    <source>
        <dbReference type="SAM" id="MobiDB-lite"/>
    </source>
</evidence>
<dbReference type="GO" id="GO:0061775">
    <property type="term" value="F:cohesin loader activity"/>
    <property type="evidence" value="ECO:0007669"/>
    <property type="project" value="InterPro"/>
</dbReference>
<evidence type="ECO:0000256" key="5">
    <source>
        <dbReference type="ARBA" id="ARBA00023306"/>
    </source>
</evidence>
<dbReference type="GO" id="GO:0010468">
    <property type="term" value="P:regulation of gene expression"/>
    <property type="evidence" value="ECO:0007669"/>
    <property type="project" value="InterPro"/>
</dbReference>
<feature type="compositionally biased region" description="Basic and acidic residues" evidence="8">
    <location>
        <begin position="551"/>
        <end position="590"/>
    </location>
</feature>
<accession>A0A498SG99</accession>
<evidence type="ECO:0000256" key="3">
    <source>
        <dbReference type="ARBA" id="ARBA00022737"/>
    </source>
</evidence>
<dbReference type="InterPro" id="IPR011989">
    <property type="entry name" value="ARM-like"/>
</dbReference>
<proteinExistence type="inferred from homology"/>
<dbReference type="GO" id="GO:1990414">
    <property type="term" value="P:replication-born double-strand break repair via sister chromatid exchange"/>
    <property type="evidence" value="ECO:0007669"/>
    <property type="project" value="TreeGrafter"/>
</dbReference>
<evidence type="ECO:0000313" key="11">
    <source>
        <dbReference type="Proteomes" id="UP000276991"/>
    </source>
</evidence>
<dbReference type="PANTHER" id="PTHR21704">
    <property type="entry name" value="NIPPED-B-LIKE PROTEIN DELANGIN SCC2-RELATED"/>
    <property type="match status" value="1"/>
</dbReference>
<dbReference type="InterPro" id="IPR026003">
    <property type="entry name" value="Cohesin_HEAT"/>
</dbReference>
<protein>
    <recommendedName>
        <fullName evidence="6">Nipped-B protein</fullName>
    </recommendedName>
</protein>
<dbReference type="PANTHER" id="PTHR21704:SF18">
    <property type="entry name" value="NIPPED-B-LIKE PROTEIN"/>
    <property type="match status" value="1"/>
</dbReference>
<dbReference type="InterPro" id="IPR016024">
    <property type="entry name" value="ARM-type_fold"/>
</dbReference>
<dbReference type="EMBL" id="UPTC01000528">
    <property type="protein sequence ID" value="VBB29068.1"/>
    <property type="molecule type" value="Genomic_DNA"/>
</dbReference>
<dbReference type="GO" id="GO:0140588">
    <property type="term" value="P:chromatin looping"/>
    <property type="evidence" value="ECO:0007669"/>
    <property type="project" value="InterPro"/>
</dbReference>
<dbReference type="Gene3D" id="1.25.10.10">
    <property type="entry name" value="Leucine-rich Repeat Variant"/>
    <property type="match status" value="1"/>
</dbReference>
<dbReference type="Pfam" id="PF12765">
    <property type="entry name" value="Cohesin_HEAT"/>
    <property type="match status" value="1"/>
</dbReference>